<keyword evidence="1 3" id="KW-0863">Zinc-finger</keyword>
<evidence type="ECO:0000256" key="4">
    <source>
        <dbReference type="SAM" id="Coils"/>
    </source>
</evidence>
<gene>
    <name evidence="7" type="ORF">CAEBREN_14255</name>
</gene>
<dbReference type="PROSITE" id="PS50089">
    <property type="entry name" value="ZF_RING_2"/>
    <property type="match status" value="1"/>
</dbReference>
<keyword evidence="2" id="KW-0862">Zinc</keyword>
<organism evidence="8">
    <name type="scientific">Caenorhabditis brenneri</name>
    <name type="common">Nematode worm</name>
    <dbReference type="NCBI Taxonomy" id="135651"/>
    <lineage>
        <taxon>Eukaryota</taxon>
        <taxon>Metazoa</taxon>
        <taxon>Ecdysozoa</taxon>
        <taxon>Nematoda</taxon>
        <taxon>Chromadorea</taxon>
        <taxon>Rhabditida</taxon>
        <taxon>Rhabditina</taxon>
        <taxon>Rhabditomorpha</taxon>
        <taxon>Rhabditoidea</taxon>
        <taxon>Rhabditidae</taxon>
        <taxon>Peloderinae</taxon>
        <taxon>Caenorhabditis</taxon>
    </lineage>
</organism>
<feature type="domain" description="RING-type" evidence="6">
    <location>
        <begin position="420"/>
        <end position="472"/>
    </location>
</feature>
<dbReference type="Proteomes" id="UP000008068">
    <property type="component" value="Unassembled WGS sequence"/>
</dbReference>
<dbReference type="OrthoDB" id="6105938at2759"/>
<dbReference type="InterPro" id="IPR001841">
    <property type="entry name" value="Znf_RING"/>
</dbReference>
<dbReference type="EMBL" id="GL380059">
    <property type="protein sequence ID" value="EGT44621.1"/>
    <property type="molecule type" value="Genomic_DNA"/>
</dbReference>
<feature type="compositionally biased region" description="Low complexity" evidence="5">
    <location>
        <begin position="76"/>
        <end position="92"/>
    </location>
</feature>
<dbReference type="Gene3D" id="3.30.40.10">
    <property type="entry name" value="Zinc/RING finger domain, C3HC4 (zinc finger)"/>
    <property type="match status" value="1"/>
</dbReference>
<reference evidence="8" key="1">
    <citation type="submission" date="2011-07" db="EMBL/GenBank/DDBJ databases">
        <authorList>
            <consortium name="Caenorhabditis brenneri Sequencing and Analysis Consortium"/>
            <person name="Wilson R.K."/>
        </authorList>
    </citation>
    <scope>NUCLEOTIDE SEQUENCE [LARGE SCALE GENOMIC DNA]</scope>
    <source>
        <strain evidence="8">PB2801</strain>
    </source>
</reference>
<keyword evidence="4" id="KW-0175">Coiled coil</keyword>
<dbReference type="InterPro" id="IPR013083">
    <property type="entry name" value="Znf_RING/FYVE/PHD"/>
</dbReference>
<dbReference type="InParanoid" id="G0P470"/>
<evidence type="ECO:0000259" key="6">
    <source>
        <dbReference type="PROSITE" id="PS50089"/>
    </source>
</evidence>
<keyword evidence="8" id="KW-1185">Reference proteome</keyword>
<dbReference type="STRING" id="135651.G0P470"/>
<proteinExistence type="predicted"/>
<protein>
    <recommendedName>
        <fullName evidence="6">RING-type domain-containing protein</fullName>
    </recommendedName>
</protein>
<dbReference type="AlphaFoldDB" id="G0P470"/>
<evidence type="ECO:0000256" key="5">
    <source>
        <dbReference type="SAM" id="MobiDB-lite"/>
    </source>
</evidence>
<dbReference type="HOGENOM" id="CLU_545408_0_0_1"/>
<evidence type="ECO:0000313" key="8">
    <source>
        <dbReference type="Proteomes" id="UP000008068"/>
    </source>
</evidence>
<keyword evidence="1 3" id="KW-0479">Metal-binding</keyword>
<evidence type="ECO:0000313" key="7">
    <source>
        <dbReference type="EMBL" id="EGT44621.1"/>
    </source>
</evidence>
<evidence type="ECO:0000256" key="1">
    <source>
        <dbReference type="ARBA" id="ARBA00022771"/>
    </source>
</evidence>
<feature type="region of interest" description="Disordered" evidence="5">
    <location>
        <begin position="16"/>
        <end position="92"/>
    </location>
</feature>
<accession>G0P470</accession>
<evidence type="ECO:0000256" key="3">
    <source>
        <dbReference type="PROSITE-ProRule" id="PRU00175"/>
    </source>
</evidence>
<dbReference type="GO" id="GO:0008270">
    <property type="term" value="F:zinc ion binding"/>
    <property type="evidence" value="ECO:0007669"/>
    <property type="project" value="UniProtKB-KW"/>
</dbReference>
<evidence type="ECO:0000256" key="2">
    <source>
        <dbReference type="ARBA" id="ARBA00022833"/>
    </source>
</evidence>
<dbReference type="SUPFAM" id="SSF57850">
    <property type="entry name" value="RING/U-box"/>
    <property type="match status" value="1"/>
</dbReference>
<name>G0P470_CAEBE</name>
<sequence length="500" mass="57096">MAKRRLGGAALQAYNAKRRRDAAVAAAAGPMAEEPVVQDNEPVAQQAEQPAPPVEQAAPPVEQVAPRIQPAAPRVEQAAPPVEQAAPRAQPAAPRVQLAAPPIEEAAPRVQPADPPVEQAAPIPKTEEEITTEILTELAKKQKKYIDEAQNLLAIWNDRYTRLAYYESFLENVHKREANIMKLACRLKELNAECAALEKKEELLLERIHLMNEQIKRLEEVFKESGKYHGREIDIKQKKHVIQLNVPKFSAIDSEVNSFPTLNELLVNTELSAGILAPAALRQDDLDEIKWPEDIQYDAYSVHLAKDTELAKECGQRRQEMLVLCMKIKKSPYWYLMGMKEEIERLDQYPQIRVTRVKAHQDLIKVKHAKWKCLVTQIHIKKSTIAAFTAEEKRLAALQESRDAQFEKIRKQVNQEEYKCEICLRLMTHGDSSERCPKIFGNCGHTACAECMIQFVDPCVFNRLQWKCPECRTMSPKIFTNWTVMKKIHPEWQQKKIDIE</sequence>
<feature type="compositionally biased region" description="Low complexity" evidence="5">
    <location>
        <begin position="41"/>
        <end position="66"/>
    </location>
</feature>
<dbReference type="eggNOG" id="ENOG502S7QN">
    <property type="taxonomic scope" value="Eukaryota"/>
</dbReference>
<feature type="coiled-coil region" evidence="4">
    <location>
        <begin position="173"/>
        <end position="221"/>
    </location>
</feature>